<evidence type="ECO:0000259" key="2">
    <source>
        <dbReference type="Pfam" id="PF01558"/>
    </source>
</evidence>
<comment type="caution">
    <text evidence="3">The sequence shown here is derived from an EMBL/GenBank/DDBJ whole genome shotgun (WGS) entry which is preliminary data.</text>
</comment>
<reference evidence="3" key="1">
    <citation type="submission" date="2020-10" db="EMBL/GenBank/DDBJ databases">
        <authorList>
            <person name="Gilroy R."/>
        </authorList>
    </citation>
    <scope>NUCLEOTIDE SEQUENCE</scope>
    <source>
        <strain evidence="3">18911</strain>
    </source>
</reference>
<dbReference type="GO" id="GO:0016625">
    <property type="term" value="F:oxidoreductase activity, acting on the aldehyde or oxo group of donors, iron-sulfur protein as acceptor"/>
    <property type="evidence" value="ECO:0007669"/>
    <property type="project" value="InterPro"/>
</dbReference>
<dbReference type="InterPro" id="IPR019752">
    <property type="entry name" value="Pyrv/ketoisovalerate_OxRed_cat"/>
</dbReference>
<keyword evidence="1" id="KW-0560">Oxidoreductase</keyword>
<name>A0A9D1MGR5_9FIRM</name>
<dbReference type="PANTHER" id="PTHR42730:SF1">
    <property type="entry name" value="2-OXOGLUTARATE SYNTHASE SUBUNIT KORC"/>
    <property type="match status" value="1"/>
</dbReference>
<dbReference type="AlphaFoldDB" id="A0A9D1MGR5"/>
<feature type="domain" description="Pyruvate/ketoisovalerate oxidoreductase catalytic" evidence="2">
    <location>
        <begin position="11"/>
        <end position="174"/>
    </location>
</feature>
<dbReference type="Gene3D" id="3.40.920.10">
    <property type="entry name" value="Pyruvate-ferredoxin oxidoreductase, PFOR, domain III"/>
    <property type="match status" value="1"/>
</dbReference>
<reference evidence="3" key="2">
    <citation type="journal article" date="2021" name="PeerJ">
        <title>Extensive microbial diversity within the chicken gut microbiome revealed by metagenomics and culture.</title>
        <authorList>
            <person name="Gilroy R."/>
            <person name="Ravi A."/>
            <person name="Getino M."/>
            <person name="Pursley I."/>
            <person name="Horton D.L."/>
            <person name="Alikhan N.F."/>
            <person name="Baker D."/>
            <person name="Gharbi K."/>
            <person name="Hall N."/>
            <person name="Watson M."/>
            <person name="Adriaenssens E.M."/>
            <person name="Foster-Nyarko E."/>
            <person name="Jarju S."/>
            <person name="Secka A."/>
            <person name="Antonio M."/>
            <person name="Oren A."/>
            <person name="Chaudhuri R.R."/>
            <person name="La Ragione R."/>
            <person name="Hildebrand F."/>
            <person name="Pallen M.J."/>
        </authorList>
    </citation>
    <scope>NUCLEOTIDE SEQUENCE</scope>
    <source>
        <strain evidence="3">18911</strain>
    </source>
</reference>
<dbReference type="InterPro" id="IPR011894">
    <property type="entry name" value="PorC_KorC"/>
</dbReference>
<dbReference type="PANTHER" id="PTHR42730">
    <property type="entry name" value="2-OXOGLUTARATE SYNTHASE SUBUNIT KORC"/>
    <property type="match status" value="1"/>
</dbReference>
<dbReference type="NCBIfam" id="TIGR02175">
    <property type="entry name" value="PorC_KorC"/>
    <property type="match status" value="1"/>
</dbReference>
<dbReference type="Pfam" id="PF01558">
    <property type="entry name" value="POR"/>
    <property type="match status" value="1"/>
</dbReference>
<sequence>MEEKIIIAGFGGQGVLSLGQFIAYSAIADGKEVTWLPSYGPEMRGGTSNCSVVVSDKQVASPIVARPDCLIAMNKPSLYKFVNRVKPGGTIIVNSSLIPDKVERDDVKVVYIDAQEIAMEAGNARTANIVVLGAYMGISKLFPTETVKKMIEGKFASKPKVIPANLKAFDLGYAAASK</sequence>
<evidence type="ECO:0000313" key="4">
    <source>
        <dbReference type="Proteomes" id="UP000824094"/>
    </source>
</evidence>
<organism evidence="3 4">
    <name type="scientific">Candidatus Stercoripulliclostridium merdigallinarum</name>
    <dbReference type="NCBI Taxonomy" id="2840951"/>
    <lineage>
        <taxon>Bacteria</taxon>
        <taxon>Bacillati</taxon>
        <taxon>Bacillota</taxon>
        <taxon>Clostridia</taxon>
        <taxon>Eubacteriales</taxon>
        <taxon>Candidatus Stercoripulliclostridium</taxon>
    </lineage>
</organism>
<evidence type="ECO:0000256" key="1">
    <source>
        <dbReference type="ARBA" id="ARBA00023002"/>
    </source>
</evidence>
<accession>A0A9D1MGR5</accession>
<protein>
    <submittedName>
        <fullName evidence="3">2-oxoacid:acceptor oxidoreductase family protein</fullName>
    </submittedName>
</protein>
<dbReference type="InterPro" id="IPR052554">
    <property type="entry name" value="2-oxoglutarate_synth_KorC"/>
</dbReference>
<dbReference type="EMBL" id="DVNF01000007">
    <property type="protein sequence ID" value="HIU59787.1"/>
    <property type="molecule type" value="Genomic_DNA"/>
</dbReference>
<gene>
    <name evidence="3" type="ORF">IAB05_00180</name>
</gene>
<dbReference type="InterPro" id="IPR002869">
    <property type="entry name" value="Pyrv_flavodox_OxRed_cen"/>
</dbReference>
<dbReference type="Proteomes" id="UP000824094">
    <property type="component" value="Unassembled WGS sequence"/>
</dbReference>
<evidence type="ECO:0000313" key="3">
    <source>
        <dbReference type="EMBL" id="HIU59787.1"/>
    </source>
</evidence>
<dbReference type="SUPFAM" id="SSF53323">
    <property type="entry name" value="Pyruvate-ferredoxin oxidoreductase, PFOR, domain III"/>
    <property type="match status" value="1"/>
</dbReference>
<proteinExistence type="predicted"/>